<dbReference type="AlphaFoldDB" id="A0A0D1XVH8"/>
<dbReference type="EMBL" id="FNED01000022">
    <property type="protein sequence ID" value="SDJ61888.1"/>
    <property type="molecule type" value="Genomic_DNA"/>
</dbReference>
<dbReference type="GeneID" id="42306943"/>
<dbReference type="Proteomes" id="UP000182836">
    <property type="component" value="Unassembled WGS sequence"/>
</dbReference>
<dbReference type="OrthoDB" id="2990290at2"/>
<dbReference type="STRING" id="47500.AF333_17395"/>
<evidence type="ECO:0000256" key="1">
    <source>
        <dbReference type="SAM" id="Phobius"/>
    </source>
</evidence>
<evidence type="ECO:0000313" key="5">
    <source>
        <dbReference type="Proteomes" id="UP000182836"/>
    </source>
</evidence>
<accession>A0A0D1XVH8</accession>
<proteinExistence type="predicted"/>
<feature type="transmembrane region" description="Helical" evidence="1">
    <location>
        <begin position="43"/>
        <end position="68"/>
    </location>
</feature>
<keyword evidence="1" id="KW-0812">Transmembrane</keyword>
<keyword evidence="1" id="KW-1133">Transmembrane helix</keyword>
<evidence type="ECO:0000313" key="3">
    <source>
        <dbReference type="EMBL" id="SDJ61888.1"/>
    </source>
</evidence>
<dbReference type="Proteomes" id="UP000037269">
    <property type="component" value="Unassembled WGS sequence"/>
</dbReference>
<sequence length="164" mass="19385">MHHVTYSRKTITIKIFIILLFVIVILWVLFGDFVVKESSLSKGLIYFLMSIALLFFLIVGGMLTYYLCKSKKPVLLSFDENVFYYKDELIPYEKVKSFGYGLNRQDVRTMIFQGFTIETNKEDIIIPTHQLLLDREVNKWVFGPLEKYAPHIFEKDEHLNNEMK</sequence>
<keyword evidence="4" id="KW-1185">Reference proteome</keyword>
<name>A0A0D1XVH8_ANEMI</name>
<organism evidence="2 4">
    <name type="scientific">Aneurinibacillus migulanus</name>
    <name type="common">Bacillus migulanus</name>
    <dbReference type="NCBI Taxonomy" id="47500"/>
    <lineage>
        <taxon>Bacteria</taxon>
        <taxon>Bacillati</taxon>
        <taxon>Bacillota</taxon>
        <taxon>Bacilli</taxon>
        <taxon>Bacillales</taxon>
        <taxon>Paenibacillaceae</taxon>
        <taxon>Aneurinibacillus group</taxon>
        <taxon>Aneurinibacillus</taxon>
    </lineage>
</organism>
<reference evidence="2 4" key="1">
    <citation type="submission" date="2015-07" db="EMBL/GenBank/DDBJ databases">
        <title>Fjat-14205 dsm 2895.</title>
        <authorList>
            <person name="Liu B."/>
            <person name="Wang J."/>
            <person name="Zhu Y."/>
            <person name="Liu G."/>
            <person name="Chen Q."/>
            <person name="Chen Z."/>
            <person name="Lan J."/>
            <person name="Che J."/>
            <person name="Ge C."/>
            <person name="Shi H."/>
            <person name="Pan Z."/>
            <person name="Liu X."/>
        </authorList>
    </citation>
    <scope>NUCLEOTIDE SEQUENCE [LARGE SCALE GENOMIC DNA]</scope>
    <source>
        <strain evidence="2 4">DSM 2895</strain>
    </source>
</reference>
<protein>
    <submittedName>
        <fullName evidence="2">Uncharacterized protein</fullName>
    </submittedName>
</protein>
<dbReference type="EMBL" id="LGUG01000004">
    <property type="protein sequence ID" value="KON96986.1"/>
    <property type="molecule type" value="Genomic_DNA"/>
</dbReference>
<evidence type="ECO:0000313" key="4">
    <source>
        <dbReference type="Proteomes" id="UP000037269"/>
    </source>
</evidence>
<keyword evidence="1" id="KW-0472">Membrane</keyword>
<gene>
    <name evidence="2" type="ORF">AF333_17395</name>
    <name evidence="3" type="ORF">SAMN04487909_12265</name>
</gene>
<dbReference type="RefSeq" id="WP_043064594.1">
    <property type="nucleotide sequence ID" value="NZ_BJOA01000222.1"/>
</dbReference>
<dbReference type="PATRIC" id="fig|47500.8.peg.3846"/>
<reference evidence="3 5" key="2">
    <citation type="submission" date="2016-10" db="EMBL/GenBank/DDBJ databases">
        <authorList>
            <person name="de Groot N.N."/>
        </authorList>
    </citation>
    <scope>NUCLEOTIDE SEQUENCE [LARGE SCALE GENOMIC DNA]</scope>
    <source>
        <strain evidence="3 5">DSM 2895</strain>
    </source>
</reference>
<feature type="transmembrane region" description="Helical" evidence="1">
    <location>
        <begin position="12"/>
        <end position="31"/>
    </location>
</feature>
<evidence type="ECO:0000313" key="2">
    <source>
        <dbReference type="EMBL" id="KON96986.1"/>
    </source>
</evidence>